<keyword evidence="4 10" id="KW-0812">Transmembrane</keyword>
<evidence type="ECO:0000256" key="8">
    <source>
        <dbReference type="ARBA" id="ARBA00023136"/>
    </source>
</evidence>
<accession>A0A5J4YWP6</accession>
<comment type="subcellular location">
    <subcellularLocation>
        <location evidence="1">Membrane</location>
    </subcellularLocation>
</comment>
<gene>
    <name evidence="11" type="ORF">FVE85_3384</name>
</gene>
<sequence>MAATAAFQGAPVWNVRPRSTDGGAARCNGVTCSFRPAAKACDAASARVRGGVAQQKVFGLNSALASRFVRDKTGGRVRRMAEKPSSSSSQDQKAASRDSKKAAGATGTDDADDGFDALPSLERLDVDFSVFDEEDEADERSRGGRPSAASIRAAAEAATSVSDESTVDFIKNSLLQAAQLEYPPLKQVVKTCILVFLTIIMSSVFVTVLDTGLGAITSKLFGYNYS</sequence>
<keyword evidence="12" id="KW-1185">Reference proteome</keyword>
<evidence type="ECO:0000256" key="3">
    <source>
        <dbReference type="ARBA" id="ARBA00022448"/>
    </source>
</evidence>
<keyword evidence="7" id="KW-0811">Translocation</keyword>
<evidence type="ECO:0000256" key="9">
    <source>
        <dbReference type="SAM" id="MobiDB-lite"/>
    </source>
</evidence>
<evidence type="ECO:0000256" key="6">
    <source>
        <dbReference type="ARBA" id="ARBA00022989"/>
    </source>
</evidence>
<evidence type="ECO:0000313" key="12">
    <source>
        <dbReference type="Proteomes" id="UP000324585"/>
    </source>
</evidence>
<evidence type="ECO:0000256" key="7">
    <source>
        <dbReference type="ARBA" id="ARBA00023010"/>
    </source>
</evidence>
<dbReference type="EMBL" id="VRMN01000004">
    <property type="protein sequence ID" value="KAA8495143.1"/>
    <property type="molecule type" value="Genomic_DNA"/>
</dbReference>
<dbReference type="AlphaFoldDB" id="A0A5J4YWP6"/>
<comment type="similarity">
    <text evidence="2">Belongs to the SecE/SEC61-gamma family.</text>
</comment>
<dbReference type="GO" id="GO:0008320">
    <property type="term" value="F:protein transmembrane transporter activity"/>
    <property type="evidence" value="ECO:0007669"/>
    <property type="project" value="InterPro"/>
</dbReference>
<name>A0A5J4YWP6_PORPP</name>
<evidence type="ECO:0000256" key="10">
    <source>
        <dbReference type="SAM" id="Phobius"/>
    </source>
</evidence>
<dbReference type="GO" id="GO:0009306">
    <property type="term" value="P:protein secretion"/>
    <property type="evidence" value="ECO:0007669"/>
    <property type="project" value="InterPro"/>
</dbReference>
<feature type="compositionally biased region" description="Basic and acidic residues" evidence="9">
    <location>
        <begin position="71"/>
        <end position="82"/>
    </location>
</feature>
<evidence type="ECO:0000256" key="5">
    <source>
        <dbReference type="ARBA" id="ARBA00022927"/>
    </source>
</evidence>
<keyword evidence="8 10" id="KW-0472">Membrane</keyword>
<dbReference type="Pfam" id="PF00584">
    <property type="entry name" value="SecE"/>
    <property type="match status" value="1"/>
</dbReference>
<comment type="caution">
    <text evidence="11">The sequence shown here is derived from an EMBL/GenBank/DDBJ whole genome shotgun (WGS) entry which is preliminary data.</text>
</comment>
<evidence type="ECO:0008006" key="13">
    <source>
        <dbReference type="Google" id="ProtNLM"/>
    </source>
</evidence>
<dbReference type="InterPro" id="IPR001901">
    <property type="entry name" value="Translocase_SecE/Sec61-g"/>
</dbReference>
<dbReference type="GO" id="GO:0016020">
    <property type="term" value="C:membrane"/>
    <property type="evidence" value="ECO:0007669"/>
    <property type="project" value="UniProtKB-SubCell"/>
</dbReference>
<evidence type="ECO:0000256" key="2">
    <source>
        <dbReference type="ARBA" id="ARBA00008274"/>
    </source>
</evidence>
<keyword evidence="6 10" id="KW-1133">Transmembrane helix</keyword>
<protein>
    <recommendedName>
        <fullName evidence="13">Protein translocase subunit SecE</fullName>
    </recommendedName>
</protein>
<evidence type="ECO:0000313" key="11">
    <source>
        <dbReference type="EMBL" id="KAA8495143.1"/>
    </source>
</evidence>
<dbReference type="NCBIfam" id="TIGR00964">
    <property type="entry name" value="secE_bact"/>
    <property type="match status" value="1"/>
</dbReference>
<evidence type="ECO:0000256" key="1">
    <source>
        <dbReference type="ARBA" id="ARBA00004370"/>
    </source>
</evidence>
<keyword evidence="5" id="KW-0653">Protein transport</keyword>
<dbReference type="InterPro" id="IPR005807">
    <property type="entry name" value="SecE_bac"/>
</dbReference>
<dbReference type="Proteomes" id="UP000324585">
    <property type="component" value="Unassembled WGS sequence"/>
</dbReference>
<feature type="region of interest" description="Disordered" evidence="9">
    <location>
        <begin position="71"/>
        <end position="114"/>
    </location>
</feature>
<keyword evidence="3" id="KW-0813">Transport</keyword>
<feature type="transmembrane region" description="Helical" evidence="10">
    <location>
        <begin position="193"/>
        <end position="216"/>
    </location>
</feature>
<evidence type="ECO:0000256" key="4">
    <source>
        <dbReference type="ARBA" id="ARBA00022692"/>
    </source>
</evidence>
<proteinExistence type="inferred from homology"/>
<reference evidence="12" key="1">
    <citation type="journal article" date="2019" name="Nat. Commun.">
        <title>Expansion of phycobilisome linker gene families in mesophilic red algae.</title>
        <authorList>
            <person name="Lee J."/>
            <person name="Kim D."/>
            <person name="Bhattacharya D."/>
            <person name="Yoon H.S."/>
        </authorList>
    </citation>
    <scope>NUCLEOTIDE SEQUENCE [LARGE SCALE GENOMIC DNA]</scope>
    <source>
        <strain evidence="12">CCMP 1328</strain>
    </source>
</reference>
<organism evidence="11 12">
    <name type="scientific">Porphyridium purpureum</name>
    <name type="common">Red alga</name>
    <name type="synonym">Porphyridium cruentum</name>
    <dbReference type="NCBI Taxonomy" id="35688"/>
    <lineage>
        <taxon>Eukaryota</taxon>
        <taxon>Rhodophyta</taxon>
        <taxon>Bangiophyceae</taxon>
        <taxon>Porphyridiales</taxon>
        <taxon>Porphyridiaceae</taxon>
        <taxon>Porphyridium</taxon>
    </lineage>
</organism>